<dbReference type="Pfam" id="PF13365">
    <property type="entry name" value="Trypsin_2"/>
    <property type="match status" value="1"/>
</dbReference>
<dbReference type="SUPFAM" id="SSF52833">
    <property type="entry name" value="Thioredoxin-like"/>
    <property type="match status" value="1"/>
</dbReference>
<organism evidence="6">
    <name type="scientific">hydrothermal vent metagenome</name>
    <dbReference type="NCBI Taxonomy" id="652676"/>
    <lineage>
        <taxon>unclassified sequences</taxon>
        <taxon>metagenomes</taxon>
        <taxon>ecological metagenomes</taxon>
    </lineage>
</organism>
<dbReference type="GO" id="GO:0015035">
    <property type="term" value="F:protein-disulfide reductase activity"/>
    <property type="evidence" value="ECO:0007669"/>
    <property type="project" value="TreeGrafter"/>
</dbReference>
<keyword evidence="2" id="KW-0249">Electron transport</keyword>
<dbReference type="AlphaFoldDB" id="A0A3B1DC24"/>
<evidence type="ECO:0000256" key="1">
    <source>
        <dbReference type="ARBA" id="ARBA00022448"/>
    </source>
</evidence>
<evidence type="ECO:0000256" key="4">
    <source>
        <dbReference type="SAM" id="MobiDB-lite"/>
    </source>
</evidence>
<feature type="region of interest" description="Disordered" evidence="4">
    <location>
        <begin position="419"/>
        <end position="441"/>
    </location>
</feature>
<dbReference type="PANTHER" id="PTHR45663:SF11">
    <property type="entry name" value="GEO12009P1"/>
    <property type="match status" value="1"/>
</dbReference>
<dbReference type="EMBL" id="UOGL01000436">
    <property type="protein sequence ID" value="VAX40396.1"/>
    <property type="molecule type" value="Genomic_DNA"/>
</dbReference>
<dbReference type="InterPro" id="IPR009003">
    <property type="entry name" value="Peptidase_S1_PA"/>
</dbReference>
<dbReference type="SUPFAM" id="SSF50494">
    <property type="entry name" value="Trypsin-like serine proteases"/>
    <property type="match status" value="1"/>
</dbReference>
<dbReference type="Gene3D" id="3.40.30.10">
    <property type="entry name" value="Glutaredoxin"/>
    <property type="match status" value="1"/>
</dbReference>
<feature type="domain" description="Thioredoxin" evidence="5">
    <location>
        <begin position="1"/>
        <end position="102"/>
    </location>
</feature>
<accession>A0A3B1DC24</accession>
<evidence type="ECO:0000256" key="2">
    <source>
        <dbReference type="ARBA" id="ARBA00022982"/>
    </source>
</evidence>
<dbReference type="GO" id="GO:0005829">
    <property type="term" value="C:cytosol"/>
    <property type="evidence" value="ECO:0007669"/>
    <property type="project" value="TreeGrafter"/>
</dbReference>
<dbReference type="Gene3D" id="2.40.10.120">
    <property type="match status" value="1"/>
</dbReference>
<sequence>MTLTSVLLFSTLLGAQPQGEVIDFSATWCGPCQEMAPIVSRLKRQGYAIRKVDIDQNTSLANKYRVTSLPTFVLVVRGKEVRRVEGKVSEGQLKRMLLQIPTTPIAKRKSPFSGARISIPSLRRKRSVPQSSDIRLVDDKKTKTRFQFPFSSPFSKKSKPRERTIDSPRSSSGSSYARNRQRQQTETSLVRVSPSAASCRLQVKDKTGINFGSGTIIASQPGKTIILTCGHIFRDLNNETRIQVDIFEKGRIKKYLGTVIRYDKESDVGLLSIASRETFPIARIARIGESVSKSDLVTSIGCNGGKAPTRQQLRVTALNRYLGPDNIECTGVPVQGRSGGGLFNRKGHVVGVCFAADKKDKRGLYAGTKAIHQLLEESQLATLYRTKDEAAFAFAKTDTRITPRLEPTHNGQAKIKSLGETSAESSFEHSESAGSQSLTEDQQELMQAALKEAGEADVICIVRPPKNSNKKSRIIIIHNASDKFKKYLSDDERSQYSSRRRSEQPVDRSSPQHSHEEDSSSFSRDQFTPTTSSKTSGKRLLQTTARETKSRNGLQRYRRNHAIR</sequence>
<gene>
    <name evidence="6" type="ORF">MNBD_PLANCTO02-2422</name>
</gene>
<dbReference type="InterPro" id="IPR017937">
    <property type="entry name" value="Thioredoxin_CS"/>
</dbReference>
<dbReference type="PROSITE" id="PS51352">
    <property type="entry name" value="THIOREDOXIN_2"/>
    <property type="match status" value="1"/>
</dbReference>
<feature type="compositionally biased region" description="Polar residues" evidence="4">
    <location>
        <begin position="520"/>
        <end position="545"/>
    </location>
</feature>
<keyword evidence="3" id="KW-1015">Disulfide bond</keyword>
<feature type="region of interest" description="Disordered" evidence="4">
    <location>
        <begin position="488"/>
        <end position="564"/>
    </location>
</feature>
<feature type="compositionally biased region" description="Polar residues" evidence="4">
    <location>
        <begin position="176"/>
        <end position="190"/>
    </location>
</feature>
<evidence type="ECO:0000256" key="3">
    <source>
        <dbReference type="ARBA" id="ARBA00023157"/>
    </source>
</evidence>
<evidence type="ECO:0000313" key="6">
    <source>
        <dbReference type="EMBL" id="VAX40396.1"/>
    </source>
</evidence>
<feature type="region of interest" description="Disordered" evidence="4">
    <location>
        <begin position="148"/>
        <end position="191"/>
    </location>
</feature>
<evidence type="ECO:0000259" key="5">
    <source>
        <dbReference type="PROSITE" id="PS51352"/>
    </source>
</evidence>
<dbReference type="PROSITE" id="PS00194">
    <property type="entry name" value="THIOREDOXIN_1"/>
    <property type="match status" value="1"/>
</dbReference>
<dbReference type="CDD" id="cd02947">
    <property type="entry name" value="TRX_family"/>
    <property type="match status" value="1"/>
</dbReference>
<proteinExistence type="predicted"/>
<dbReference type="Pfam" id="PF00085">
    <property type="entry name" value="Thioredoxin"/>
    <property type="match status" value="1"/>
</dbReference>
<protein>
    <recommendedName>
        <fullName evidence="5">Thioredoxin domain-containing protein</fullName>
    </recommendedName>
</protein>
<dbReference type="PANTHER" id="PTHR45663">
    <property type="entry name" value="GEO12009P1"/>
    <property type="match status" value="1"/>
</dbReference>
<feature type="compositionally biased region" description="Basic and acidic residues" evidence="4">
    <location>
        <begin position="488"/>
        <end position="506"/>
    </location>
</feature>
<name>A0A3B1DC24_9ZZZZ</name>
<dbReference type="InterPro" id="IPR036249">
    <property type="entry name" value="Thioredoxin-like_sf"/>
</dbReference>
<dbReference type="InterPro" id="IPR013766">
    <property type="entry name" value="Thioredoxin_domain"/>
</dbReference>
<dbReference type="GO" id="GO:0045454">
    <property type="term" value="P:cell redox homeostasis"/>
    <property type="evidence" value="ECO:0007669"/>
    <property type="project" value="TreeGrafter"/>
</dbReference>
<reference evidence="6" key="1">
    <citation type="submission" date="2018-06" db="EMBL/GenBank/DDBJ databases">
        <authorList>
            <person name="Zhirakovskaya E."/>
        </authorList>
    </citation>
    <scope>NUCLEOTIDE SEQUENCE</scope>
</reference>
<keyword evidence="1" id="KW-0813">Transport</keyword>